<dbReference type="Proteomes" id="UP000530660">
    <property type="component" value="Unassembled WGS sequence"/>
</dbReference>
<evidence type="ECO:0000256" key="2">
    <source>
        <dbReference type="ARBA" id="ARBA00022801"/>
    </source>
</evidence>
<dbReference type="PANTHER" id="PTHR45626:SF22">
    <property type="entry name" value="DNA REPAIR PROTEIN RAD5"/>
    <property type="match status" value="1"/>
</dbReference>
<keyword evidence="3" id="KW-0067">ATP-binding</keyword>
<name>A0A7J7IHF3_9RHOD</name>
<dbReference type="SUPFAM" id="SSF52540">
    <property type="entry name" value="P-loop containing nucleoside triphosphate hydrolases"/>
    <property type="match status" value="1"/>
</dbReference>
<protein>
    <submittedName>
        <fullName evidence="5">Transcription termination factor, RNA polymerase II</fullName>
    </submittedName>
</protein>
<sequence length="347" mass="39654">MELLGREALRRLSHSAADSGVCMHVLVMITRLRQICDHYTLLEPYMCRLRAEQASFRQAPCYERYQRTSDRHSGVCCIACGAPLSPLPRGRSETDDTAAAREALCGYCVAFTGSPSSTLAEDRGDPLDRPFSERDPIRYEPHSLADCSKVVDETISAWTSLLLRDTGVHDGQSSKLRALLALLDRSRLESPDEKWVVFSQWPSFLDICEDALLERGQAVCRVDGLMRYEERELNLELFHRSEYPILLMSIGAGGVGLNLTQANRVVLIDPWWNPAVEEQAIDRVYRLGQRRPVRVTRLVVRDSVEERVMQLQQQKRALYEHVLDSDRRPSVETRLTVRDLHWLMRST</sequence>
<dbReference type="PANTHER" id="PTHR45626">
    <property type="entry name" value="TRANSCRIPTION TERMINATION FACTOR 2-RELATED"/>
    <property type="match status" value="1"/>
</dbReference>
<dbReference type="SMART" id="SM00490">
    <property type="entry name" value="HELICc"/>
    <property type="match status" value="1"/>
</dbReference>
<evidence type="ECO:0000256" key="1">
    <source>
        <dbReference type="ARBA" id="ARBA00022741"/>
    </source>
</evidence>
<reference evidence="5 6" key="1">
    <citation type="journal article" date="2020" name="J. Phycol.">
        <title>Comparative genome analysis reveals Cyanidiococcus gen. nov., a new extremophilic red algal genus sister to Cyanidioschyzon (Cyanidioschyzonaceae, Rhodophyta).</title>
        <authorList>
            <person name="Liu S.-L."/>
            <person name="Chiang Y.-R."/>
            <person name="Yoon H.S."/>
            <person name="Fu H.-Y."/>
        </authorList>
    </citation>
    <scope>NUCLEOTIDE SEQUENCE [LARGE SCALE GENOMIC DNA]</scope>
    <source>
        <strain evidence="5 6">THAL066</strain>
    </source>
</reference>
<feature type="domain" description="Helicase C-terminal" evidence="4">
    <location>
        <begin position="175"/>
        <end position="336"/>
    </location>
</feature>
<evidence type="ECO:0000256" key="3">
    <source>
        <dbReference type="ARBA" id="ARBA00022840"/>
    </source>
</evidence>
<dbReference type="GO" id="GO:0016787">
    <property type="term" value="F:hydrolase activity"/>
    <property type="evidence" value="ECO:0007669"/>
    <property type="project" value="UniProtKB-KW"/>
</dbReference>
<dbReference type="InterPro" id="IPR001650">
    <property type="entry name" value="Helicase_C-like"/>
</dbReference>
<evidence type="ECO:0000313" key="6">
    <source>
        <dbReference type="Proteomes" id="UP000530660"/>
    </source>
</evidence>
<dbReference type="OrthoDB" id="4751at2759"/>
<dbReference type="GO" id="GO:0006281">
    <property type="term" value="P:DNA repair"/>
    <property type="evidence" value="ECO:0007669"/>
    <property type="project" value="TreeGrafter"/>
</dbReference>
<dbReference type="InterPro" id="IPR049730">
    <property type="entry name" value="SNF2/RAD54-like_C"/>
</dbReference>
<dbReference type="GO" id="GO:0005524">
    <property type="term" value="F:ATP binding"/>
    <property type="evidence" value="ECO:0007669"/>
    <property type="project" value="UniProtKB-KW"/>
</dbReference>
<dbReference type="InterPro" id="IPR050628">
    <property type="entry name" value="SNF2_RAD54_helicase_TF"/>
</dbReference>
<dbReference type="CDD" id="cd18793">
    <property type="entry name" value="SF2_C_SNF"/>
    <property type="match status" value="1"/>
</dbReference>
<dbReference type="PROSITE" id="PS51194">
    <property type="entry name" value="HELICASE_CTER"/>
    <property type="match status" value="1"/>
</dbReference>
<keyword evidence="1" id="KW-0547">Nucleotide-binding</keyword>
<organism evidence="5 6">
    <name type="scientific">Cyanidiococcus yangmingshanensis</name>
    <dbReference type="NCBI Taxonomy" id="2690220"/>
    <lineage>
        <taxon>Eukaryota</taxon>
        <taxon>Rhodophyta</taxon>
        <taxon>Bangiophyceae</taxon>
        <taxon>Cyanidiales</taxon>
        <taxon>Cyanidiaceae</taxon>
        <taxon>Cyanidiococcus</taxon>
    </lineage>
</organism>
<gene>
    <name evidence="5" type="primary">TTF2</name>
    <name evidence="5" type="ORF">F1559_001750</name>
</gene>
<keyword evidence="2" id="KW-0378">Hydrolase</keyword>
<keyword evidence="6" id="KW-1185">Reference proteome</keyword>
<dbReference type="EMBL" id="VWRR01000011">
    <property type="protein sequence ID" value="KAF6002170.1"/>
    <property type="molecule type" value="Genomic_DNA"/>
</dbReference>
<comment type="caution">
    <text evidence="5">The sequence shown here is derived from an EMBL/GenBank/DDBJ whole genome shotgun (WGS) entry which is preliminary data.</text>
</comment>
<accession>A0A7J7IHF3</accession>
<dbReference type="Pfam" id="PF00271">
    <property type="entry name" value="Helicase_C"/>
    <property type="match status" value="1"/>
</dbReference>
<dbReference type="GO" id="GO:0008094">
    <property type="term" value="F:ATP-dependent activity, acting on DNA"/>
    <property type="evidence" value="ECO:0007669"/>
    <property type="project" value="TreeGrafter"/>
</dbReference>
<dbReference type="GO" id="GO:0005634">
    <property type="term" value="C:nucleus"/>
    <property type="evidence" value="ECO:0007669"/>
    <property type="project" value="TreeGrafter"/>
</dbReference>
<dbReference type="Gene3D" id="3.40.50.300">
    <property type="entry name" value="P-loop containing nucleotide triphosphate hydrolases"/>
    <property type="match status" value="1"/>
</dbReference>
<evidence type="ECO:0000313" key="5">
    <source>
        <dbReference type="EMBL" id="KAF6002170.1"/>
    </source>
</evidence>
<dbReference type="AlphaFoldDB" id="A0A7J7IHF3"/>
<proteinExistence type="predicted"/>
<evidence type="ECO:0000259" key="4">
    <source>
        <dbReference type="PROSITE" id="PS51194"/>
    </source>
</evidence>
<dbReference type="InterPro" id="IPR027417">
    <property type="entry name" value="P-loop_NTPase"/>
</dbReference>